<protein>
    <recommendedName>
        <fullName evidence="5">SpoOB alpha-helical domain-containing protein</fullName>
    </recommendedName>
</protein>
<name>A0A174AR31_9FIRM</name>
<reference evidence="3 4" key="1">
    <citation type="submission" date="2015-09" db="EMBL/GenBank/DDBJ databases">
        <authorList>
            <consortium name="Pathogen Informatics"/>
        </authorList>
    </citation>
    <scope>NUCLEOTIDE SEQUENCE [LARGE SCALE GENOMIC DNA]</scope>
    <source>
        <strain evidence="3 4">2789STDY5608837</strain>
    </source>
</reference>
<proteinExistence type="predicted"/>
<gene>
    <name evidence="3" type="ORF">ERS852394_01109</name>
</gene>
<dbReference type="RefSeq" id="WP_055065876.1">
    <property type="nucleotide sequence ID" value="NZ_CYZD01000004.1"/>
</dbReference>
<dbReference type="Proteomes" id="UP000095409">
    <property type="component" value="Unassembled WGS sequence"/>
</dbReference>
<organism evidence="3 4">
    <name type="scientific">Blautia obeum</name>
    <dbReference type="NCBI Taxonomy" id="40520"/>
    <lineage>
        <taxon>Bacteria</taxon>
        <taxon>Bacillati</taxon>
        <taxon>Bacillota</taxon>
        <taxon>Clostridia</taxon>
        <taxon>Lachnospirales</taxon>
        <taxon>Lachnospiraceae</taxon>
        <taxon>Blautia</taxon>
    </lineage>
</organism>
<feature type="transmembrane region" description="Helical" evidence="2">
    <location>
        <begin position="66"/>
        <end position="83"/>
    </location>
</feature>
<keyword evidence="2" id="KW-0812">Transmembrane</keyword>
<evidence type="ECO:0000313" key="4">
    <source>
        <dbReference type="Proteomes" id="UP000095409"/>
    </source>
</evidence>
<feature type="transmembrane region" description="Helical" evidence="2">
    <location>
        <begin position="36"/>
        <end position="54"/>
    </location>
</feature>
<feature type="transmembrane region" description="Helical" evidence="2">
    <location>
        <begin position="90"/>
        <end position="112"/>
    </location>
</feature>
<keyword evidence="2" id="KW-0472">Membrane</keyword>
<dbReference type="AlphaFoldDB" id="A0A174AR31"/>
<keyword evidence="1" id="KW-0175">Coiled coil</keyword>
<feature type="transmembrane region" description="Helical" evidence="2">
    <location>
        <begin position="132"/>
        <end position="150"/>
    </location>
</feature>
<feature type="transmembrane region" description="Helical" evidence="2">
    <location>
        <begin position="6"/>
        <end position="24"/>
    </location>
</feature>
<evidence type="ECO:0000256" key="2">
    <source>
        <dbReference type="SAM" id="Phobius"/>
    </source>
</evidence>
<sequence length="306" mass="36062">MLKNLLFTSLTSLYYAIIPVYFSAKLFPKRTNSKALISITIAVSIILLWFLHMLKLYGYESETTTLIQLIIFFNIFVLFKGSAKQKILSYFIFLFLSILAEILSINIYIQIYNLFIYRNKYNALNIYSLCNFHEKLIIELLIFALNYLFYKNVVSLLKECINYLKFTLLLLITFPVFLPLIATEVIHYAAFTNHFIPVFLYIICCFISILLFIHALNVFKKEQANLNRNLHKIELLKKQLEMSEEMKQEYTKIRKWNHDIENHLLSLAYLTDMKKTEEAEKYCISVLQNTSNQNKLTPANQEDSVL</sequence>
<evidence type="ECO:0008006" key="5">
    <source>
        <dbReference type="Google" id="ProtNLM"/>
    </source>
</evidence>
<dbReference type="EMBL" id="CYZD01000004">
    <property type="protein sequence ID" value="CUN90643.1"/>
    <property type="molecule type" value="Genomic_DNA"/>
</dbReference>
<feature type="transmembrane region" description="Helical" evidence="2">
    <location>
        <begin position="162"/>
        <end position="182"/>
    </location>
</feature>
<feature type="transmembrane region" description="Helical" evidence="2">
    <location>
        <begin position="194"/>
        <end position="219"/>
    </location>
</feature>
<evidence type="ECO:0000256" key="1">
    <source>
        <dbReference type="SAM" id="Coils"/>
    </source>
</evidence>
<feature type="coiled-coil region" evidence="1">
    <location>
        <begin position="223"/>
        <end position="253"/>
    </location>
</feature>
<keyword evidence="2" id="KW-1133">Transmembrane helix</keyword>
<evidence type="ECO:0000313" key="3">
    <source>
        <dbReference type="EMBL" id="CUN90643.1"/>
    </source>
</evidence>
<accession>A0A174AR31</accession>